<sequence length="117" mass="13690">MVPLYLGELSEITLVLGLVAYLQTWALGKEWFPLDIEYDSQIAMQMLSSELEEELPFYSLVTSYHKMLRSKDCNISHKYSEENCLADKLTPLSSKLYLGCRFWEGVPERLDIIYWKI</sequence>
<name>A0A6J5VVS3_PRUAR</name>
<evidence type="ECO:0000313" key="1">
    <source>
        <dbReference type="EMBL" id="CAB4291495.1"/>
    </source>
</evidence>
<gene>
    <name evidence="1" type="ORF">CURHAP_LOCUS51836</name>
</gene>
<dbReference type="EMBL" id="CAEKDK010000008">
    <property type="protein sequence ID" value="CAB4291495.1"/>
    <property type="molecule type" value="Genomic_DNA"/>
</dbReference>
<evidence type="ECO:0000313" key="2">
    <source>
        <dbReference type="Proteomes" id="UP000507222"/>
    </source>
</evidence>
<dbReference type="AlphaFoldDB" id="A0A6J5VVS3"/>
<evidence type="ECO:0008006" key="3">
    <source>
        <dbReference type="Google" id="ProtNLM"/>
    </source>
</evidence>
<protein>
    <recommendedName>
        <fullName evidence="3">RNase H type-1 domain-containing protein</fullName>
    </recommendedName>
</protein>
<proteinExistence type="predicted"/>
<accession>A0A6J5VVS3</accession>
<dbReference type="Proteomes" id="UP000507222">
    <property type="component" value="Unassembled WGS sequence"/>
</dbReference>
<organism evidence="1 2">
    <name type="scientific">Prunus armeniaca</name>
    <name type="common">Apricot</name>
    <name type="synonym">Armeniaca vulgaris</name>
    <dbReference type="NCBI Taxonomy" id="36596"/>
    <lineage>
        <taxon>Eukaryota</taxon>
        <taxon>Viridiplantae</taxon>
        <taxon>Streptophyta</taxon>
        <taxon>Embryophyta</taxon>
        <taxon>Tracheophyta</taxon>
        <taxon>Spermatophyta</taxon>
        <taxon>Magnoliopsida</taxon>
        <taxon>eudicotyledons</taxon>
        <taxon>Gunneridae</taxon>
        <taxon>Pentapetalae</taxon>
        <taxon>rosids</taxon>
        <taxon>fabids</taxon>
        <taxon>Rosales</taxon>
        <taxon>Rosaceae</taxon>
        <taxon>Amygdaloideae</taxon>
        <taxon>Amygdaleae</taxon>
        <taxon>Prunus</taxon>
    </lineage>
</organism>
<reference evidence="1 2" key="1">
    <citation type="submission" date="2020-05" db="EMBL/GenBank/DDBJ databases">
        <authorList>
            <person name="Campoy J."/>
            <person name="Schneeberger K."/>
            <person name="Spophaly S."/>
        </authorList>
    </citation>
    <scope>NUCLEOTIDE SEQUENCE [LARGE SCALE GENOMIC DNA]</scope>
    <source>
        <strain evidence="1">PruArmRojPasFocal</strain>
    </source>
</reference>